<organism evidence="1 2">
    <name type="scientific">Hebeloma cylindrosporum</name>
    <dbReference type="NCBI Taxonomy" id="76867"/>
    <lineage>
        <taxon>Eukaryota</taxon>
        <taxon>Fungi</taxon>
        <taxon>Dikarya</taxon>
        <taxon>Basidiomycota</taxon>
        <taxon>Agaricomycotina</taxon>
        <taxon>Agaricomycetes</taxon>
        <taxon>Agaricomycetidae</taxon>
        <taxon>Agaricales</taxon>
        <taxon>Agaricineae</taxon>
        <taxon>Hymenogastraceae</taxon>
        <taxon>Hebeloma</taxon>
    </lineage>
</organism>
<name>A0A0C2YEW0_HEBCY</name>
<evidence type="ECO:0000313" key="2">
    <source>
        <dbReference type="Proteomes" id="UP000053424"/>
    </source>
</evidence>
<dbReference type="AlphaFoldDB" id="A0A0C2YEW0"/>
<dbReference type="Proteomes" id="UP000053424">
    <property type="component" value="Unassembled WGS sequence"/>
</dbReference>
<evidence type="ECO:0000313" key="1">
    <source>
        <dbReference type="EMBL" id="KIM39567.1"/>
    </source>
</evidence>
<feature type="non-terminal residue" evidence="1">
    <location>
        <position position="58"/>
    </location>
</feature>
<keyword evidence="2" id="KW-1185">Reference proteome</keyword>
<sequence length="58" mass="6308">MGTPQFPSSLCRLLKLQGSTSYIQTIVVHIDYVDVEAGTEEGLFLPNHGWAGFDAILA</sequence>
<dbReference type="HOGENOM" id="CLU_2984497_0_0_1"/>
<protein>
    <submittedName>
        <fullName evidence="1">Uncharacterized protein</fullName>
    </submittedName>
</protein>
<reference evidence="1 2" key="1">
    <citation type="submission" date="2014-04" db="EMBL/GenBank/DDBJ databases">
        <authorList>
            <consortium name="DOE Joint Genome Institute"/>
            <person name="Kuo A."/>
            <person name="Gay G."/>
            <person name="Dore J."/>
            <person name="Kohler A."/>
            <person name="Nagy L.G."/>
            <person name="Floudas D."/>
            <person name="Copeland A."/>
            <person name="Barry K.W."/>
            <person name="Cichocki N."/>
            <person name="Veneault-Fourrey C."/>
            <person name="LaButti K."/>
            <person name="Lindquist E.A."/>
            <person name="Lipzen A."/>
            <person name="Lundell T."/>
            <person name="Morin E."/>
            <person name="Murat C."/>
            <person name="Sun H."/>
            <person name="Tunlid A."/>
            <person name="Henrissat B."/>
            <person name="Grigoriev I.V."/>
            <person name="Hibbett D.S."/>
            <person name="Martin F."/>
            <person name="Nordberg H.P."/>
            <person name="Cantor M.N."/>
            <person name="Hua S.X."/>
        </authorList>
    </citation>
    <scope>NUCLEOTIDE SEQUENCE [LARGE SCALE GENOMIC DNA]</scope>
    <source>
        <strain evidence="2">h7</strain>
    </source>
</reference>
<reference evidence="2" key="2">
    <citation type="submission" date="2015-01" db="EMBL/GenBank/DDBJ databases">
        <title>Evolutionary Origins and Diversification of the Mycorrhizal Mutualists.</title>
        <authorList>
            <consortium name="DOE Joint Genome Institute"/>
            <consortium name="Mycorrhizal Genomics Consortium"/>
            <person name="Kohler A."/>
            <person name="Kuo A."/>
            <person name="Nagy L.G."/>
            <person name="Floudas D."/>
            <person name="Copeland A."/>
            <person name="Barry K.W."/>
            <person name="Cichocki N."/>
            <person name="Veneault-Fourrey C."/>
            <person name="LaButti K."/>
            <person name="Lindquist E.A."/>
            <person name="Lipzen A."/>
            <person name="Lundell T."/>
            <person name="Morin E."/>
            <person name="Murat C."/>
            <person name="Riley R."/>
            <person name="Ohm R."/>
            <person name="Sun H."/>
            <person name="Tunlid A."/>
            <person name="Henrissat B."/>
            <person name="Grigoriev I.V."/>
            <person name="Hibbett D.S."/>
            <person name="Martin F."/>
        </authorList>
    </citation>
    <scope>NUCLEOTIDE SEQUENCE [LARGE SCALE GENOMIC DNA]</scope>
    <source>
        <strain evidence="2">h7</strain>
    </source>
</reference>
<accession>A0A0C2YEW0</accession>
<dbReference type="EMBL" id="KN831785">
    <property type="protein sequence ID" value="KIM39567.1"/>
    <property type="molecule type" value="Genomic_DNA"/>
</dbReference>
<gene>
    <name evidence="1" type="ORF">M413DRAFT_447049</name>
</gene>
<proteinExistence type="predicted"/>